<evidence type="ECO:0000313" key="1">
    <source>
        <dbReference type="EMBL" id="RDL06752.1"/>
    </source>
</evidence>
<comment type="caution">
    <text evidence="1">The sequence shown here is derived from an EMBL/GenBank/DDBJ whole genome shotgun (WGS) entry which is preliminary data.</text>
</comment>
<dbReference type="RefSeq" id="WP_070230700.1">
    <property type="nucleotide sequence ID" value="NZ_BJYO01000003.1"/>
</dbReference>
<gene>
    <name evidence="1" type="ORF">DFP99_1143</name>
</gene>
<dbReference type="EMBL" id="QRAS01000002">
    <property type="protein sequence ID" value="RDL06752.1"/>
    <property type="molecule type" value="Genomic_DNA"/>
</dbReference>
<reference evidence="1 2" key="1">
    <citation type="submission" date="2018-07" db="EMBL/GenBank/DDBJ databases">
        <title>Genomic Encyclopedia of Type Strains, Phase III (KMG-III): the genomes of soil and plant-associated and newly described type strains.</title>
        <authorList>
            <person name="Whitman W."/>
        </authorList>
    </citation>
    <scope>NUCLEOTIDE SEQUENCE [LARGE SCALE GENOMIC DNA]</scope>
    <source>
        <strain evidence="1 2">CECT 7031</strain>
    </source>
</reference>
<accession>A0A288Q9X6</accession>
<keyword evidence="2" id="KW-1185">Reference proteome</keyword>
<dbReference type="Proteomes" id="UP000254912">
    <property type="component" value="Unassembled WGS sequence"/>
</dbReference>
<protein>
    <submittedName>
        <fullName evidence="1">Uncharacterized protein</fullName>
    </submittedName>
</protein>
<name>A0A288Q9X6_9LACO</name>
<dbReference type="OrthoDB" id="2146177at2"/>
<sequence>MYENGLTDKQFADVLAKNVAIDGIPMDVKFIKRLKDEVRLLPAKGSKWTKQQVENYLFELRFIKAEDIKW</sequence>
<evidence type="ECO:0000313" key="2">
    <source>
        <dbReference type="Proteomes" id="UP000254912"/>
    </source>
</evidence>
<dbReference type="GeneID" id="94546729"/>
<proteinExistence type="predicted"/>
<dbReference type="AlphaFoldDB" id="A0A288Q9X6"/>
<organism evidence="1 2">
    <name type="scientific">Weissella soli</name>
    <dbReference type="NCBI Taxonomy" id="155866"/>
    <lineage>
        <taxon>Bacteria</taxon>
        <taxon>Bacillati</taxon>
        <taxon>Bacillota</taxon>
        <taxon>Bacilli</taxon>
        <taxon>Lactobacillales</taxon>
        <taxon>Lactobacillaceae</taxon>
        <taxon>Weissella</taxon>
    </lineage>
</organism>
<dbReference type="KEGG" id="wso:WSWS_01545"/>